<gene>
    <name evidence="2" type="ORF">PVNG_04748</name>
</gene>
<keyword evidence="1" id="KW-1133">Transmembrane helix</keyword>
<proteinExistence type="predicted"/>
<protein>
    <submittedName>
        <fullName evidence="2">Uncharacterized protein</fullName>
    </submittedName>
</protein>
<name>A0A0J9U184_PLAVI</name>
<sequence>MSNEEKDFSVNKIKEYKFIHESSFYKIFNEFDWRCDYHEYRDDKDSCYPVEEKERKFTSSDEVDNLLKTLYSNLYRVYFTKERTGNDYFDNNQIEVKKMGCIYLKYWLYDQITSKSFSESQITEFFNGINTHIKGKIRTFPEDHCNFNNLSLDEVKSIKKLYAFNAIIYTGYNISDACKNKGCNYDYLEEALIEFINSIKKCSSDSSNNAYCNEFNEFLSVCNDGNTYSGISINDVYKGYSTDRSNKYLSVEKYKEKPLYIYIKNNKWLKFDKISHLLHTENSTTIVATSVVGSAVGLSSIFYYLYKVSLNPI</sequence>
<accession>A0A0J9U184</accession>
<organism evidence="2 3">
    <name type="scientific">Plasmodium vivax North Korean</name>
    <dbReference type="NCBI Taxonomy" id="1035514"/>
    <lineage>
        <taxon>Eukaryota</taxon>
        <taxon>Sar</taxon>
        <taxon>Alveolata</taxon>
        <taxon>Apicomplexa</taxon>
        <taxon>Aconoidasida</taxon>
        <taxon>Haemosporida</taxon>
        <taxon>Plasmodiidae</taxon>
        <taxon>Plasmodium</taxon>
        <taxon>Plasmodium (Plasmodium)</taxon>
    </lineage>
</organism>
<evidence type="ECO:0000313" key="2">
    <source>
        <dbReference type="EMBL" id="KNA01722.1"/>
    </source>
</evidence>
<keyword evidence="1" id="KW-0472">Membrane</keyword>
<dbReference type="AlphaFoldDB" id="A0A0J9U184"/>
<reference evidence="2 3" key="1">
    <citation type="submission" date="2011-09" db="EMBL/GenBank/DDBJ databases">
        <title>The Genome Sequence of Plasmodium vivax North Korean.</title>
        <authorList>
            <consortium name="The Broad Institute Genome Sequencing Platform"/>
            <consortium name="The Broad Institute Genome Sequencing Center for Infectious Disease"/>
            <person name="Neafsey D."/>
            <person name="Carlton J."/>
            <person name="Barnwell J."/>
            <person name="Collins W."/>
            <person name="Escalante A."/>
            <person name="Mullikin J."/>
            <person name="Saul A."/>
            <person name="Guigo R."/>
            <person name="Camara F."/>
            <person name="Young S.K."/>
            <person name="Zeng Q."/>
            <person name="Gargeya S."/>
            <person name="Fitzgerald M."/>
            <person name="Haas B."/>
            <person name="Abouelleil A."/>
            <person name="Alvarado L."/>
            <person name="Arachchi H.M."/>
            <person name="Berlin A."/>
            <person name="Brown A."/>
            <person name="Chapman S.B."/>
            <person name="Chen Z."/>
            <person name="Dunbar C."/>
            <person name="Freedman E."/>
            <person name="Gearin G."/>
            <person name="Gellesch M."/>
            <person name="Goldberg J."/>
            <person name="Griggs A."/>
            <person name="Gujja S."/>
            <person name="Heiman D."/>
            <person name="Howarth C."/>
            <person name="Larson L."/>
            <person name="Lui A."/>
            <person name="MacDonald P.J.P."/>
            <person name="Montmayeur A."/>
            <person name="Murphy C."/>
            <person name="Neiman D."/>
            <person name="Pearson M."/>
            <person name="Priest M."/>
            <person name="Roberts A."/>
            <person name="Saif S."/>
            <person name="Shea T."/>
            <person name="Shenoy N."/>
            <person name="Sisk P."/>
            <person name="Stolte C."/>
            <person name="Sykes S."/>
            <person name="Wortman J."/>
            <person name="Nusbaum C."/>
            <person name="Birren B."/>
        </authorList>
    </citation>
    <scope>NUCLEOTIDE SEQUENCE [LARGE SCALE GENOMIC DNA]</scope>
    <source>
        <strain evidence="2 3">North Korean</strain>
    </source>
</reference>
<dbReference type="EMBL" id="KQ235236">
    <property type="protein sequence ID" value="KNA01722.1"/>
    <property type="molecule type" value="Genomic_DNA"/>
</dbReference>
<evidence type="ECO:0000256" key="1">
    <source>
        <dbReference type="SAM" id="Phobius"/>
    </source>
</evidence>
<dbReference type="Proteomes" id="UP000053239">
    <property type="component" value="Unassembled WGS sequence"/>
</dbReference>
<keyword evidence="1" id="KW-0812">Transmembrane</keyword>
<evidence type="ECO:0000313" key="3">
    <source>
        <dbReference type="Proteomes" id="UP000053239"/>
    </source>
</evidence>
<feature type="transmembrane region" description="Helical" evidence="1">
    <location>
        <begin position="286"/>
        <end position="306"/>
    </location>
</feature>